<reference evidence="2 3" key="1">
    <citation type="submission" date="2018-05" db="EMBL/GenBank/DDBJ databases">
        <title>Genomic Encyclopedia of Archaeal and Bacterial Type Strains, Phase II (KMG-II): from individual species to whole genera.</title>
        <authorList>
            <person name="Goeker M."/>
        </authorList>
    </citation>
    <scope>NUCLEOTIDE SEQUENCE [LARGE SCALE GENOMIC DNA]</scope>
    <source>
        <strain evidence="2 3">DSM 45184</strain>
    </source>
</reference>
<accession>A0A316F8I3</accession>
<name>A0A316F8I3_9ACTN</name>
<dbReference type="SUPFAM" id="SSF51658">
    <property type="entry name" value="Xylose isomerase-like"/>
    <property type="match status" value="1"/>
</dbReference>
<dbReference type="EMBL" id="QGGR01000013">
    <property type="protein sequence ID" value="PWK43513.1"/>
    <property type="molecule type" value="Genomic_DNA"/>
</dbReference>
<evidence type="ECO:0000313" key="3">
    <source>
        <dbReference type="Proteomes" id="UP000245697"/>
    </source>
</evidence>
<dbReference type="PANTHER" id="PTHR12110">
    <property type="entry name" value="HYDROXYPYRUVATE ISOMERASE"/>
    <property type="match status" value="1"/>
</dbReference>
<dbReference type="InterPro" id="IPR050312">
    <property type="entry name" value="IolE/XylAMocC-like"/>
</dbReference>
<dbReference type="PANTHER" id="PTHR12110:SF41">
    <property type="entry name" value="INOSOSE DEHYDRATASE"/>
    <property type="match status" value="1"/>
</dbReference>
<protein>
    <submittedName>
        <fullName evidence="2">D-psicose/D-tagatose/L-ribulose 3-epimerase</fullName>
    </submittedName>
</protein>
<gene>
    <name evidence="2" type="ORF">BC793_113195</name>
</gene>
<dbReference type="Proteomes" id="UP000245697">
    <property type="component" value="Unassembled WGS sequence"/>
</dbReference>
<dbReference type="AlphaFoldDB" id="A0A316F8I3"/>
<dbReference type="InterPro" id="IPR013022">
    <property type="entry name" value="Xyl_isomerase-like_TIM-brl"/>
</dbReference>
<organism evidence="2 3">
    <name type="scientific">Actinoplanes xinjiangensis</name>
    <dbReference type="NCBI Taxonomy" id="512350"/>
    <lineage>
        <taxon>Bacteria</taxon>
        <taxon>Bacillati</taxon>
        <taxon>Actinomycetota</taxon>
        <taxon>Actinomycetes</taxon>
        <taxon>Micromonosporales</taxon>
        <taxon>Micromonosporaceae</taxon>
        <taxon>Actinoplanes</taxon>
    </lineage>
</organism>
<dbReference type="RefSeq" id="WP_109597303.1">
    <property type="nucleotide sequence ID" value="NZ_BONA01000063.1"/>
</dbReference>
<evidence type="ECO:0000313" key="2">
    <source>
        <dbReference type="EMBL" id="PWK43513.1"/>
    </source>
</evidence>
<comment type="caution">
    <text evidence="2">The sequence shown here is derived from an EMBL/GenBank/DDBJ whole genome shotgun (WGS) entry which is preliminary data.</text>
</comment>
<dbReference type="OrthoDB" id="9801426at2"/>
<dbReference type="Pfam" id="PF01261">
    <property type="entry name" value="AP_endonuc_2"/>
    <property type="match status" value="1"/>
</dbReference>
<evidence type="ECO:0000259" key="1">
    <source>
        <dbReference type="Pfam" id="PF01261"/>
    </source>
</evidence>
<dbReference type="Gene3D" id="3.20.20.150">
    <property type="entry name" value="Divalent-metal-dependent TIM barrel enzymes"/>
    <property type="match status" value="1"/>
</dbReference>
<feature type="domain" description="Xylose isomerase-like TIM barrel" evidence="1">
    <location>
        <begin position="26"/>
        <end position="254"/>
    </location>
</feature>
<keyword evidence="3" id="KW-1185">Reference proteome</keyword>
<dbReference type="InterPro" id="IPR036237">
    <property type="entry name" value="Xyl_isomerase-like_sf"/>
</dbReference>
<sequence length="298" mass="31624">MYTIGVNPWVWASPVDDAALAELVPRIAAFGFDAVELPLEQPGHWDPVRTRDLLASHRLAAAGVCAVTPPGRELVAAPADVVAATVAYLRTCVDNAAVLGAPCVGGPVYASVGRTWRMSPADRAACYAEFRAALAPVADYAGERGVSIGVEALNRYETSVVNTVTQALELIDGLPANVGLMIDTYHMNIEESDPYAILGVAGPHIKHVQVSGTDRGAPGRDHFDWPRFFGALHSTGYAGAVCLESFTALNDTIATAASIWRPLARSQDLLALDGLAHLRSVTRQIDRQASLDLGETSI</sequence>
<proteinExistence type="predicted"/>